<dbReference type="EMBL" id="JAYMYQ010000011">
    <property type="protein sequence ID" value="KAK7305822.1"/>
    <property type="molecule type" value="Genomic_DNA"/>
</dbReference>
<gene>
    <name evidence="1" type="ORF">VNO77_43734</name>
</gene>
<name>A0AAN9PQ54_CANGL</name>
<organism evidence="1 2">
    <name type="scientific">Canavalia gladiata</name>
    <name type="common">Sword bean</name>
    <name type="synonym">Dolichos gladiatus</name>
    <dbReference type="NCBI Taxonomy" id="3824"/>
    <lineage>
        <taxon>Eukaryota</taxon>
        <taxon>Viridiplantae</taxon>
        <taxon>Streptophyta</taxon>
        <taxon>Embryophyta</taxon>
        <taxon>Tracheophyta</taxon>
        <taxon>Spermatophyta</taxon>
        <taxon>Magnoliopsida</taxon>
        <taxon>eudicotyledons</taxon>
        <taxon>Gunneridae</taxon>
        <taxon>Pentapetalae</taxon>
        <taxon>rosids</taxon>
        <taxon>fabids</taxon>
        <taxon>Fabales</taxon>
        <taxon>Fabaceae</taxon>
        <taxon>Papilionoideae</taxon>
        <taxon>50 kb inversion clade</taxon>
        <taxon>NPAAA clade</taxon>
        <taxon>indigoferoid/millettioid clade</taxon>
        <taxon>Phaseoleae</taxon>
        <taxon>Canavalia</taxon>
    </lineage>
</organism>
<keyword evidence="2" id="KW-1185">Reference proteome</keyword>
<protein>
    <submittedName>
        <fullName evidence="1">Uncharacterized protein</fullName>
    </submittedName>
</protein>
<dbReference type="AlphaFoldDB" id="A0AAN9PQ54"/>
<accession>A0AAN9PQ54</accession>
<sequence>MTHLWSLLPVFGARNPLLTHSQLVWLYTTQIVSYVRPNFSFLNTYKSFRSHDSTLRIVDSCTALLTCNYVHVLNWQDILELQNRAALRLLRTVVRQTLHQVCCGTMIPNSTLLFKSVTEDSNSEIEVEGDSK</sequence>
<evidence type="ECO:0000313" key="1">
    <source>
        <dbReference type="EMBL" id="KAK7305822.1"/>
    </source>
</evidence>
<comment type="caution">
    <text evidence="1">The sequence shown here is derived from an EMBL/GenBank/DDBJ whole genome shotgun (WGS) entry which is preliminary data.</text>
</comment>
<dbReference type="Proteomes" id="UP001367508">
    <property type="component" value="Unassembled WGS sequence"/>
</dbReference>
<evidence type="ECO:0000313" key="2">
    <source>
        <dbReference type="Proteomes" id="UP001367508"/>
    </source>
</evidence>
<proteinExistence type="predicted"/>
<reference evidence="1 2" key="1">
    <citation type="submission" date="2024-01" db="EMBL/GenBank/DDBJ databases">
        <title>The genomes of 5 underutilized Papilionoideae crops provide insights into root nodulation and disease resistanc.</title>
        <authorList>
            <person name="Jiang F."/>
        </authorList>
    </citation>
    <scope>NUCLEOTIDE SEQUENCE [LARGE SCALE GENOMIC DNA]</scope>
    <source>
        <strain evidence="1">LVBAO_FW01</strain>
        <tissue evidence="1">Leaves</tissue>
    </source>
</reference>